<dbReference type="RefSeq" id="WP_413281408.1">
    <property type="nucleotide sequence ID" value="NZ_JBHFNT010000294.1"/>
</dbReference>
<organism evidence="2 3">
    <name type="scientific">Floridaenema evergladense BLCC-F167</name>
    <dbReference type="NCBI Taxonomy" id="3153639"/>
    <lineage>
        <taxon>Bacteria</taxon>
        <taxon>Bacillati</taxon>
        <taxon>Cyanobacteriota</taxon>
        <taxon>Cyanophyceae</taxon>
        <taxon>Oscillatoriophycideae</taxon>
        <taxon>Aerosakkonematales</taxon>
        <taxon>Aerosakkonemataceae</taxon>
        <taxon>Floridanema</taxon>
        <taxon>Floridanema evergladense</taxon>
    </lineage>
</organism>
<name>A0ABV4WVJ4_9CYAN</name>
<keyword evidence="3" id="KW-1185">Reference proteome</keyword>
<keyword evidence="1" id="KW-0472">Membrane</keyword>
<comment type="caution">
    <text evidence="2">The sequence shown here is derived from an EMBL/GenBank/DDBJ whole genome shotgun (WGS) entry which is preliminary data.</text>
</comment>
<evidence type="ECO:0000313" key="2">
    <source>
        <dbReference type="EMBL" id="MFB2839119.1"/>
    </source>
</evidence>
<dbReference type="Proteomes" id="UP001576780">
    <property type="component" value="Unassembled WGS sequence"/>
</dbReference>
<evidence type="ECO:0000313" key="3">
    <source>
        <dbReference type="Proteomes" id="UP001576780"/>
    </source>
</evidence>
<sequence>MWQTLLIFLIGLIPPIISLWVIRQVEVRGRERLRIAIERASLAPVIVPTQPLNQNYIGDTSCKFNARSPHLRCAINPDGPCDSCTHYQMRD</sequence>
<proteinExistence type="predicted"/>
<protein>
    <submittedName>
        <fullName evidence="2">DUF6464 family protein</fullName>
    </submittedName>
</protein>
<feature type="transmembrane region" description="Helical" evidence="1">
    <location>
        <begin position="6"/>
        <end position="22"/>
    </location>
</feature>
<accession>A0ABV4WVJ4</accession>
<dbReference type="Pfam" id="PF20065">
    <property type="entry name" value="DUF6464"/>
    <property type="match status" value="1"/>
</dbReference>
<evidence type="ECO:0000256" key="1">
    <source>
        <dbReference type="SAM" id="Phobius"/>
    </source>
</evidence>
<keyword evidence="1" id="KW-1133">Transmembrane helix</keyword>
<keyword evidence="1" id="KW-0812">Transmembrane</keyword>
<gene>
    <name evidence="2" type="ORF">ACE1CA_31900</name>
</gene>
<dbReference type="EMBL" id="JBHFNT010000294">
    <property type="protein sequence ID" value="MFB2839119.1"/>
    <property type="molecule type" value="Genomic_DNA"/>
</dbReference>
<reference evidence="2 3" key="1">
    <citation type="submission" date="2024-09" db="EMBL/GenBank/DDBJ databases">
        <title>Floridaenema gen nov. (Aerosakkonemataceae, Aerosakkonematales ord. nov., Cyanobacteria) from benthic tropical and subtropical fresh waters, with the description of four new species.</title>
        <authorList>
            <person name="Moretto J.A."/>
            <person name="Berthold D.E."/>
            <person name="Lefler F.W."/>
            <person name="Huang I.-S."/>
            <person name="Laughinghouse H. IV."/>
        </authorList>
    </citation>
    <scope>NUCLEOTIDE SEQUENCE [LARGE SCALE GENOMIC DNA]</scope>
    <source>
        <strain evidence="2 3">BLCC-F167</strain>
    </source>
</reference>
<dbReference type="InterPro" id="IPR045589">
    <property type="entry name" value="DUF6464"/>
</dbReference>